<dbReference type="OrthoDB" id="1531298at2"/>
<name>A0A1M5KJT5_9BACT</name>
<dbReference type="AlphaFoldDB" id="A0A1M5KJT5"/>
<gene>
    <name evidence="1" type="ORF">SAMN05443144_13234</name>
</gene>
<evidence type="ECO:0000313" key="1">
    <source>
        <dbReference type="EMBL" id="SHG53021.1"/>
    </source>
</evidence>
<sequence>MNSHSTIELLRERINNFAHNEGYLPKIRISKNFWQQYAHEIADLSKDGISINVVDEIKGRHSFLLEKESKKSPTIDTLLDLKKQVDKWFQEGKGHWPVRCMGMHSDIYIPIQLYAVIPGEAPLEGIDLQEEFWQAPEGEHILVITGD</sequence>
<protein>
    <submittedName>
        <fullName evidence="1">Uncharacterized protein</fullName>
    </submittedName>
</protein>
<accession>A0A1M5KJT5</accession>
<dbReference type="Proteomes" id="UP000184041">
    <property type="component" value="Unassembled WGS sequence"/>
</dbReference>
<evidence type="ECO:0000313" key="2">
    <source>
        <dbReference type="Proteomes" id="UP000184041"/>
    </source>
</evidence>
<keyword evidence="2" id="KW-1185">Reference proteome</keyword>
<reference evidence="1 2" key="1">
    <citation type="submission" date="2016-11" db="EMBL/GenBank/DDBJ databases">
        <authorList>
            <person name="Jaros S."/>
            <person name="Januszkiewicz K."/>
            <person name="Wedrychowicz H."/>
        </authorList>
    </citation>
    <scope>NUCLEOTIDE SEQUENCE [LARGE SCALE GENOMIC DNA]</scope>
    <source>
        <strain evidence="1 2">DSM 21986</strain>
    </source>
</reference>
<dbReference type="RefSeq" id="WP_073068249.1">
    <property type="nucleotide sequence ID" value="NZ_FQUS01000032.1"/>
</dbReference>
<organism evidence="1 2">
    <name type="scientific">Fodinibius roseus</name>
    <dbReference type="NCBI Taxonomy" id="1194090"/>
    <lineage>
        <taxon>Bacteria</taxon>
        <taxon>Pseudomonadati</taxon>
        <taxon>Balneolota</taxon>
        <taxon>Balneolia</taxon>
        <taxon>Balneolales</taxon>
        <taxon>Balneolaceae</taxon>
        <taxon>Fodinibius</taxon>
    </lineage>
</organism>
<proteinExistence type="predicted"/>
<dbReference type="EMBL" id="FQUS01000032">
    <property type="protein sequence ID" value="SHG53021.1"/>
    <property type="molecule type" value="Genomic_DNA"/>
</dbReference>